<dbReference type="AlphaFoldDB" id="A0A9W9EN84"/>
<comment type="caution">
    <text evidence="2">The sequence shown here is derived from an EMBL/GenBank/DDBJ whole genome shotgun (WGS) entry which is preliminary data.</text>
</comment>
<reference evidence="2" key="1">
    <citation type="submission" date="2022-11" db="EMBL/GenBank/DDBJ databases">
        <authorList>
            <person name="Petersen C."/>
        </authorList>
    </citation>
    <scope>NUCLEOTIDE SEQUENCE</scope>
    <source>
        <strain evidence="2">IBT 34128</strain>
    </source>
</reference>
<dbReference type="OrthoDB" id="2131339at2759"/>
<sequence length="140" mass="16045">MVKDKSTVIRRVQNTQFSDFEIRADKAIKTGSDKSSRSHPAGAESLVRPLGTKGQLARGRIFPRGRQDALIHTSSGRKIVDILAHNPTRNPSAYTDQDIDHMRRVVSYCKRHIVQERNKHDLRSRSYRSLKNWGHDSLKE</sequence>
<organism evidence="2 3">
    <name type="scientific">Penicillium alfredii</name>
    <dbReference type="NCBI Taxonomy" id="1506179"/>
    <lineage>
        <taxon>Eukaryota</taxon>
        <taxon>Fungi</taxon>
        <taxon>Dikarya</taxon>
        <taxon>Ascomycota</taxon>
        <taxon>Pezizomycotina</taxon>
        <taxon>Eurotiomycetes</taxon>
        <taxon>Eurotiomycetidae</taxon>
        <taxon>Eurotiales</taxon>
        <taxon>Aspergillaceae</taxon>
        <taxon>Penicillium</taxon>
    </lineage>
</organism>
<evidence type="ECO:0000256" key="1">
    <source>
        <dbReference type="SAM" id="MobiDB-lite"/>
    </source>
</evidence>
<evidence type="ECO:0000313" key="3">
    <source>
        <dbReference type="Proteomes" id="UP001141434"/>
    </source>
</evidence>
<dbReference type="PANTHER" id="PTHR40630">
    <property type="entry name" value="POSSIBLE DNA-BINDING PROTEIN"/>
    <property type="match status" value="1"/>
</dbReference>
<proteinExistence type="predicted"/>
<keyword evidence="3" id="KW-1185">Reference proteome</keyword>
<feature type="region of interest" description="Disordered" evidence="1">
    <location>
        <begin position="28"/>
        <end position="61"/>
    </location>
</feature>
<dbReference type="InterPro" id="IPR021487">
    <property type="entry name" value="DUF3140"/>
</dbReference>
<reference evidence="2" key="2">
    <citation type="journal article" date="2023" name="IMA Fungus">
        <title>Comparative genomic study of the Penicillium genus elucidates a diverse pangenome and 15 lateral gene transfer events.</title>
        <authorList>
            <person name="Petersen C."/>
            <person name="Sorensen T."/>
            <person name="Nielsen M.R."/>
            <person name="Sondergaard T.E."/>
            <person name="Sorensen J.L."/>
            <person name="Fitzpatrick D.A."/>
            <person name="Frisvad J.C."/>
            <person name="Nielsen K.L."/>
        </authorList>
    </citation>
    <scope>NUCLEOTIDE SEQUENCE</scope>
    <source>
        <strain evidence="2">IBT 34128</strain>
    </source>
</reference>
<dbReference type="GeneID" id="81399221"/>
<dbReference type="RefSeq" id="XP_056508345.1">
    <property type="nucleotide sequence ID" value="XM_056660052.1"/>
</dbReference>
<dbReference type="Proteomes" id="UP001141434">
    <property type="component" value="Unassembled WGS sequence"/>
</dbReference>
<evidence type="ECO:0000313" key="2">
    <source>
        <dbReference type="EMBL" id="KAJ5084948.1"/>
    </source>
</evidence>
<protein>
    <submittedName>
        <fullName evidence="2">Uncharacterized protein</fullName>
    </submittedName>
</protein>
<gene>
    <name evidence="2" type="ORF">NUU61_009527</name>
</gene>
<name>A0A9W9EN84_9EURO</name>
<accession>A0A9W9EN84</accession>
<dbReference type="EMBL" id="JAPMSZ010000011">
    <property type="protein sequence ID" value="KAJ5084948.1"/>
    <property type="molecule type" value="Genomic_DNA"/>
</dbReference>
<dbReference type="PANTHER" id="PTHR40630:SF1">
    <property type="entry name" value="DNA-BINDING PROTEIN"/>
    <property type="match status" value="1"/>
</dbReference>
<dbReference type="Pfam" id="PF11338">
    <property type="entry name" value="DUF3140"/>
    <property type="match status" value="1"/>
</dbReference>